<dbReference type="InterPro" id="IPR010093">
    <property type="entry name" value="SinI_DNA-bd"/>
</dbReference>
<sequence length="128" mass="14143">MSEEDVKTPDPQDIMNGGRPFTLDGLAERWECSGSHVRKLCAAGKLRHFRIGSLYRIPVDAVLEFEVGDYGNDRLGMAAAMNSAAEVITLPDRDDPVATYVRSFRERISSQATTPHLPTAPRPDAKEN</sequence>
<gene>
    <name evidence="2" type="ORF">SMD31_04265</name>
</gene>
<keyword evidence="3" id="KW-1185">Reference proteome</keyword>
<evidence type="ECO:0000313" key="2">
    <source>
        <dbReference type="EMBL" id="MDY0871117.1"/>
    </source>
</evidence>
<protein>
    <submittedName>
        <fullName evidence="2">Excisionase family DNA-binding protein</fullName>
    </submittedName>
</protein>
<proteinExistence type="predicted"/>
<dbReference type="RefSeq" id="WP_320499484.1">
    <property type="nucleotide sequence ID" value="NZ_JAXCLX010000001.1"/>
</dbReference>
<dbReference type="GO" id="GO:0003677">
    <property type="term" value="F:DNA binding"/>
    <property type="evidence" value="ECO:0007669"/>
    <property type="project" value="UniProtKB-KW"/>
</dbReference>
<evidence type="ECO:0000313" key="3">
    <source>
        <dbReference type="Proteomes" id="UP001271769"/>
    </source>
</evidence>
<feature type="region of interest" description="Disordered" evidence="1">
    <location>
        <begin position="108"/>
        <end position="128"/>
    </location>
</feature>
<accession>A0ABU5DVW2</accession>
<dbReference type="EMBL" id="JAXCLX010000001">
    <property type="protein sequence ID" value="MDY0871117.1"/>
    <property type="molecule type" value="Genomic_DNA"/>
</dbReference>
<dbReference type="NCBIfam" id="TIGR01764">
    <property type="entry name" value="excise"/>
    <property type="match status" value="1"/>
</dbReference>
<reference evidence="2 3" key="1">
    <citation type="journal article" date="2013" name="Antonie Van Leeuwenhoek">
        <title>Dongia rigui sp. nov., isolated from freshwater of a large wetland in Korea.</title>
        <authorList>
            <person name="Baik K.S."/>
            <person name="Hwang Y.M."/>
            <person name="Choi J.S."/>
            <person name="Kwon J."/>
            <person name="Seong C.N."/>
        </authorList>
    </citation>
    <scope>NUCLEOTIDE SEQUENCE [LARGE SCALE GENOMIC DNA]</scope>
    <source>
        <strain evidence="2 3">04SU4-P</strain>
    </source>
</reference>
<evidence type="ECO:0000256" key="1">
    <source>
        <dbReference type="SAM" id="MobiDB-lite"/>
    </source>
</evidence>
<dbReference type="Proteomes" id="UP001271769">
    <property type="component" value="Unassembled WGS sequence"/>
</dbReference>
<comment type="caution">
    <text evidence="2">The sequence shown here is derived from an EMBL/GenBank/DDBJ whole genome shotgun (WGS) entry which is preliminary data.</text>
</comment>
<keyword evidence="2" id="KW-0238">DNA-binding</keyword>
<name>A0ABU5DVW2_9PROT</name>
<organism evidence="2 3">
    <name type="scientific">Dongia rigui</name>
    <dbReference type="NCBI Taxonomy" id="940149"/>
    <lineage>
        <taxon>Bacteria</taxon>
        <taxon>Pseudomonadati</taxon>
        <taxon>Pseudomonadota</taxon>
        <taxon>Alphaproteobacteria</taxon>
        <taxon>Rhodospirillales</taxon>
        <taxon>Dongiaceae</taxon>
        <taxon>Dongia</taxon>
    </lineage>
</organism>